<protein>
    <submittedName>
        <fullName evidence="2">Uncharacterized protein</fullName>
    </submittedName>
</protein>
<reference evidence="2 3" key="1">
    <citation type="submission" date="2017-06" db="EMBL/GenBank/DDBJ databases">
        <title>Sequencing and comparative analysis of myxobacterial genomes.</title>
        <authorList>
            <person name="Rupp O."/>
            <person name="Goesmann A."/>
            <person name="Sogaard-Andersen L."/>
        </authorList>
    </citation>
    <scope>NUCLEOTIDE SEQUENCE [LARGE SCALE GENOMIC DNA]</scope>
    <source>
        <strain evidence="2 3">DSM 52655</strain>
    </source>
</reference>
<organism evidence="2 3">
    <name type="scientific">Cystobacter fuscus</name>
    <dbReference type="NCBI Taxonomy" id="43"/>
    <lineage>
        <taxon>Bacteria</taxon>
        <taxon>Pseudomonadati</taxon>
        <taxon>Myxococcota</taxon>
        <taxon>Myxococcia</taxon>
        <taxon>Myxococcales</taxon>
        <taxon>Cystobacterineae</taxon>
        <taxon>Archangiaceae</taxon>
        <taxon>Cystobacter</taxon>
    </lineage>
</organism>
<dbReference type="Proteomes" id="UP000217257">
    <property type="component" value="Chromosome"/>
</dbReference>
<sequence>MFFILTRKVKSSLLGVGLGGSHVADETSGKGGGRGPFERGGAYDEVGPELGRLHDAWDVETGKAVLQLLPTERVEWRPEGPWRVSLLCEPEPVTVTVRVEEAPASMPVVELADLLVLTSAAVTRVQDSDRLRAHLASGQLSSHPAGGQRTGHAVASWKGLMLGLGVWLLASLSASPAPHGRESATGTASREETPSPVDLAAVEPTVPAYPMPKEPFLNQVVAPCPRKKVVVEINGGCWVETAQKPPCDDTNEAEYQGKCYMPVSKPRRLPQSVEP</sequence>
<dbReference type="EMBL" id="CP022098">
    <property type="protein sequence ID" value="ATB39802.1"/>
    <property type="molecule type" value="Genomic_DNA"/>
</dbReference>
<evidence type="ECO:0000313" key="3">
    <source>
        <dbReference type="Proteomes" id="UP000217257"/>
    </source>
</evidence>
<dbReference type="AlphaFoldDB" id="A0A250J8L1"/>
<proteinExistence type="predicted"/>
<gene>
    <name evidence="2" type="ORF">CYFUS_005250</name>
</gene>
<dbReference type="KEGG" id="cfus:CYFUS_005250"/>
<accession>A0A250J8L1</accession>
<name>A0A250J8L1_9BACT</name>
<feature type="region of interest" description="Disordered" evidence="1">
    <location>
        <begin position="20"/>
        <end position="39"/>
    </location>
</feature>
<evidence type="ECO:0000313" key="2">
    <source>
        <dbReference type="EMBL" id="ATB39802.1"/>
    </source>
</evidence>
<evidence type="ECO:0000256" key="1">
    <source>
        <dbReference type="SAM" id="MobiDB-lite"/>
    </source>
</evidence>